<dbReference type="PROSITE" id="PS51352">
    <property type="entry name" value="THIOREDOXIN_2"/>
    <property type="match status" value="1"/>
</dbReference>
<dbReference type="InterPro" id="IPR017937">
    <property type="entry name" value="Thioredoxin_CS"/>
</dbReference>
<keyword evidence="1" id="KW-0676">Redox-active center</keyword>
<dbReference type="CDD" id="cd02947">
    <property type="entry name" value="TRX_family"/>
    <property type="match status" value="1"/>
</dbReference>
<keyword evidence="4" id="KW-1185">Reference proteome</keyword>
<name>A0A5C1AG19_9BACT</name>
<evidence type="ECO:0000256" key="1">
    <source>
        <dbReference type="ARBA" id="ARBA00023284"/>
    </source>
</evidence>
<feature type="domain" description="Thioredoxin" evidence="2">
    <location>
        <begin position="21"/>
        <end position="136"/>
    </location>
</feature>
<dbReference type="InterPro" id="IPR013766">
    <property type="entry name" value="Thioredoxin_domain"/>
</dbReference>
<sequence length="153" mass="16356">MTSHPFLGRTLGAVGCSAVLALSGCEFQPPTAPAETPAQSTSPAYPMKVEFLTFTAAWCPHCKRVPALLERLRAAAPDVPFRAIDIDLPGNVDLVKKFAPKGVPYTVLTLDVESFRTIRGLASYEDTKAVLDDALATRDQVLATRDRVAGAGQ</sequence>
<dbReference type="AlphaFoldDB" id="A0A5C1AG19"/>
<proteinExistence type="predicted"/>
<dbReference type="SUPFAM" id="SSF52833">
    <property type="entry name" value="Thioredoxin-like"/>
    <property type="match status" value="1"/>
</dbReference>
<dbReference type="Gene3D" id="3.40.30.10">
    <property type="entry name" value="Glutaredoxin"/>
    <property type="match status" value="1"/>
</dbReference>
<organism evidence="3 4">
    <name type="scientific">Limnoglobus roseus</name>
    <dbReference type="NCBI Taxonomy" id="2598579"/>
    <lineage>
        <taxon>Bacteria</taxon>
        <taxon>Pseudomonadati</taxon>
        <taxon>Planctomycetota</taxon>
        <taxon>Planctomycetia</taxon>
        <taxon>Gemmatales</taxon>
        <taxon>Gemmataceae</taxon>
        <taxon>Limnoglobus</taxon>
    </lineage>
</organism>
<dbReference type="KEGG" id="lrs:PX52LOC_04571"/>
<evidence type="ECO:0000259" key="2">
    <source>
        <dbReference type="PROSITE" id="PS51352"/>
    </source>
</evidence>
<reference evidence="4" key="1">
    <citation type="submission" date="2019-08" db="EMBL/GenBank/DDBJ databases">
        <title>Limnoglobus roseus gen. nov., sp. nov., a novel freshwater planctomycete with a giant genome from the family Gemmataceae.</title>
        <authorList>
            <person name="Kulichevskaya I.S."/>
            <person name="Naumoff D.G."/>
            <person name="Miroshnikov K."/>
            <person name="Ivanova A."/>
            <person name="Philippov D.A."/>
            <person name="Hakobyan A."/>
            <person name="Rijpstra I.C."/>
            <person name="Sinninghe Damste J.S."/>
            <person name="Liesack W."/>
            <person name="Dedysh S.N."/>
        </authorList>
    </citation>
    <scope>NUCLEOTIDE SEQUENCE [LARGE SCALE GENOMIC DNA]</scope>
    <source>
        <strain evidence="4">PX52</strain>
    </source>
</reference>
<dbReference type="InterPro" id="IPR036249">
    <property type="entry name" value="Thioredoxin-like_sf"/>
</dbReference>
<accession>A0A5C1AG19</accession>
<protein>
    <recommendedName>
        <fullName evidence="2">Thioredoxin domain-containing protein</fullName>
    </recommendedName>
</protein>
<dbReference type="Proteomes" id="UP000324974">
    <property type="component" value="Chromosome"/>
</dbReference>
<dbReference type="RefSeq" id="WP_149112167.1">
    <property type="nucleotide sequence ID" value="NZ_CP042425.1"/>
</dbReference>
<dbReference type="Pfam" id="PF00085">
    <property type="entry name" value="Thioredoxin"/>
    <property type="match status" value="1"/>
</dbReference>
<dbReference type="PROSITE" id="PS00194">
    <property type="entry name" value="THIOREDOXIN_1"/>
    <property type="match status" value="1"/>
</dbReference>
<dbReference type="EMBL" id="CP042425">
    <property type="protein sequence ID" value="QEL17575.1"/>
    <property type="molecule type" value="Genomic_DNA"/>
</dbReference>
<evidence type="ECO:0000313" key="4">
    <source>
        <dbReference type="Proteomes" id="UP000324974"/>
    </source>
</evidence>
<evidence type="ECO:0000313" key="3">
    <source>
        <dbReference type="EMBL" id="QEL17575.1"/>
    </source>
</evidence>
<gene>
    <name evidence="3" type="ORF">PX52LOC_04571</name>
</gene>